<feature type="domain" description="Pyridine nucleotide-disulphide oxidoreductase dimerisation" evidence="17">
    <location>
        <begin position="345"/>
        <end position="453"/>
    </location>
</feature>
<dbReference type="InterPro" id="IPR016156">
    <property type="entry name" value="FAD/NAD-linked_Rdtase_dimer_sf"/>
</dbReference>
<evidence type="ECO:0000256" key="3">
    <source>
        <dbReference type="ARBA" id="ARBA00012608"/>
    </source>
</evidence>
<comment type="caution">
    <text evidence="19">The sequence shown here is derived from an EMBL/GenBank/DDBJ whole genome shotgun (WGS) entry which is preliminary data.</text>
</comment>
<feature type="binding site" evidence="14">
    <location>
        <begin position="179"/>
        <end position="186"/>
    </location>
    <ligand>
        <name>NAD(+)</name>
        <dbReference type="ChEBI" id="CHEBI:57540"/>
    </ligand>
</feature>
<dbReference type="GO" id="GO:0004148">
    <property type="term" value="F:dihydrolipoyl dehydrogenase (NADH) activity"/>
    <property type="evidence" value="ECO:0007669"/>
    <property type="project" value="UniProtKB-EC"/>
</dbReference>
<dbReference type="PROSITE" id="PS00076">
    <property type="entry name" value="PYRIDINE_REDOX_1"/>
    <property type="match status" value="1"/>
</dbReference>
<evidence type="ECO:0000256" key="16">
    <source>
        <dbReference type="RuleBase" id="RU003692"/>
    </source>
</evidence>
<dbReference type="EMBL" id="SEOO01000008">
    <property type="protein sequence ID" value="RYM12589.1"/>
    <property type="molecule type" value="Genomic_DNA"/>
</dbReference>
<dbReference type="GO" id="GO:0006103">
    <property type="term" value="P:2-oxoglutarate metabolic process"/>
    <property type="evidence" value="ECO:0007669"/>
    <property type="project" value="TreeGrafter"/>
</dbReference>
<dbReference type="InterPro" id="IPR012999">
    <property type="entry name" value="Pyr_OxRdtase_I_AS"/>
</dbReference>
<comment type="catalytic activity">
    <reaction evidence="12 16">
        <text>N(6)-[(R)-dihydrolipoyl]-L-lysyl-[protein] + NAD(+) = N(6)-[(R)-lipoyl]-L-lysyl-[protein] + NADH + H(+)</text>
        <dbReference type="Rhea" id="RHEA:15045"/>
        <dbReference type="Rhea" id="RHEA-COMP:10474"/>
        <dbReference type="Rhea" id="RHEA-COMP:10475"/>
        <dbReference type="ChEBI" id="CHEBI:15378"/>
        <dbReference type="ChEBI" id="CHEBI:57540"/>
        <dbReference type="ChEBI" id="CHEBI:57945"/>
        <dbReference type="ChEBI" id="CHEBI:83099"/>
        <dbReference type="ChEBI" id="CHEBI:83100"/>
        <dbReference type="EC" id="1.8.1.4"/>
    </reaction>
</comment>
<feature type="disulfide bond" description="Redox-active" evidence="15">
    <location>
        <begin position="42"/>
        <end position="47"/>
    </location>
</feature>
<dbReference type="SUPFAM" id="SSF55424">
    <property type="entry name" value="FAD/NAD-linked reductases, dimerisation (C-terminal) domain"/>
    <property type="match status" value="1"/>
</dbReference>
<dbReference type="PANTHER" id="PTHR22912:SF217">
    <property type="entry name" value="DIHYDROLIPOYL DEHYDROGENASE"/>
    <property type="match status" value="1"/>
</dbReference>
<evidence type="ECO:0000256" key="5">
    <source>
        <dbReference type="ARBA" id="ARBA00022490"/>
    </source>
</evidence>
<feature type="binding site" evidence="14">
    <location>
        <position position="51"/>
    </location>
    <ligand>
        <name>FAD</name>
        <dbReference type="ChEBI" id="CHEBI:57692"/>
    </ligand>
</feature>
<proteinExistence type="inferred from homology"/>
<gene>
    <name evidence="19" type="primary">lpdA</name>
    <name evidence="19" type="ORF">EWH12_06875</name>
</gene>
<evidence type="ECO:0000256" key="4">
    <source>
        <dbReference type="ARBA" id="ARBA00016961"/>
    </source>
</evidence>
<dbReference type="PRINTS" id="PR00411">
    <property type="entry name" value="PNDRDTASEI"/>
</dbReference>
<dbReference type="InterPro" id="IPR001100">
    <property type="entry name" value="Pyr_nuc-diS_OxRdtase"/>
</dbReference>
<evidence type="ECO:0000256" key="6">
    <source>
        <dbReference type="ARBA" id="ARBA00022630"/>
    </source>
</evidence>
<evidence type="ECO:0000256" key="2">
    <source>
        <dbReference type="ARBA" id="ARBA00007532"/>
    </source>
</evidence>
<dbReference type="PIRSF" id="PIRSF000350">
    <property type="entry name" value="Mercury_reductase_MerA"/>
    <property type="match status" value="1"/>
</dbReference>
<dbReference type="Pfam" id="PF02852">
    <property type="entry name" value="Pyr_redox_dim"/>
    <property type="match status" value="1"/>
</dbReference>
<evidence type="ECO:0000259" key="18">
    <source>
        <dbReference type="Pfam" id="PF07992"/>
    </source>
</evidence>
<dbReference type="RefSeq" id="WP_129926116.1">
    <property type="nucleotide sequence ID" value="NZ_SEOO01000008.1"/>
</dbReference>
<sequence length="464" mass="49276">MAENYDVIVLGSGPGGYVAAIRSAQLGLKTAIVERENLGGICLNWGCIPTKALLRSAEIFHYMQHAKDYGLAADNITADIEAVVKRSRGVAKQLNQGVTHLMKKNKIAVHMGDGKLLGKGKLSVSKDGKTEELTAKNIIVATGARARDLPFAKADGKRVWTYRHAMTPAEMPAKLLVIGSGAIGIEFASFYNDMGADVTVVEMMDRIVPVEDADVSAFLEKALKKQGMTIMTGAGVETLEVGANGVKAAIKGKDGKVVHGDYSHVIVAVGIVPNTENIGLEELGIKAERGHIVTDPTCKTNVDGIWAIGDVTAPPWLAHKASHEGVIVAEAIAGKHPHAMDVRNIPGCTYCHPQIASVGLTEAKAKEAGYEVKVGMFPFIGNGKAIALGEAEGFTKTIFDAKTGELLGAHMIGAEVTEMIQGYTIGKTLETTEAELMHTVFPHPTISESMHESVLAAYGRALHI</sequence>
<dbReference type="Gene3D" id="3.30.390.30">
    <property type="match status" value="1"/>
</dbReference>
<evidence type="ECO:0000256" key="12">
    <source>
        <dbReference type="ARBA" id="ARBA00049187"/>
    </source>
</evidence>
<keyword evidence="7 14" id="KW-0274">FAD</keyword>
<dbReference type="InterPro" id="IPR006258">
    <property type="entry name" value="Lipoamide_DH"/>
</dbReference>
<keyword evidence="9 14" id="KW-0520">NAD</keyword>
<keyword evidence="14" id="KW-0547">Nucleotide-binding</keyword>
<evidence type="ECO:0000256" key="15">
    <source>
        <dbReference type="PIRSR" id="PIRSR000350-4"/>
    </source>
</evidence>
<evidence type="ECO:0000256" key="14">
    <source>
        <dbReference type="PIRSR" id="PIRSR000350-3"/>
    </source>
</evidence>
<keyword evidence="5" id="KW-0963">Cytoplasm</keyword>
<dbReference type="InterPro" id="IPR023753">
    <property type="entry name" value="FAD/NAD-binding_dom"/>
</dbReference>
<dbReference type="FunFam" id="3.30.390.30:FF:000001">
    <property type="entry name" value="Dihydrolipoyl dehydrogenase"/>
    <property type="match status" value="1"/>
</dbReference>
<evidence type="ECO:0000256" key="9">
    <source>
        <dbReference type="ARBA" id="ARBA00023027"/>
    </source>
</evidence>
<dbReference type="AlphaFoldDB" id="A0A8G2DWC1"/>
<dbReference type="OrthoDB" id="7495837at2"/>
<evidence type="ECO:0000313" key="20">
    <source>
        <dbReference type="Proteomes" id="UP000291572"/>
    </source>
</evidence>
<dbReference type="NCBIfam" id="TIGR01350">
    <property type="entry name" value="lipoamide_DH"/>
    <property type="match status" value="1"/>
</dbReference>
<comment type="cofactor">
    <cofactor evidence="14 16">
        <name>FAD</name>
        <dbReference type="ChEBI" id="CHEBI:57692"/>
    </cofactor>
    <text evidence="14 16">Binds 1 FAD per subunit.</text>
</comment>
<dbReference type="InterPro" id="IPR036188">
    <property type="entry name" value="FAD/NAD-bd_sf"/>
</dbReference>
<evidence type="ECO:0000256" key="10">
    <source>
        <dbReference type="ARBA" id="ARBA00023157"/>
    </source>
</evidence>
<protein>
    <recommendedName>
        <fullName evidence="4 16">Dihydrolipoyl dehydrogenase</fullName>
        <ecNumber evidence="3 16">1.8.1.4</ecNumber>
    </recommendedName>
</protein>
<feature type="binding site" evidence="14">
    <location>
        <position position="310"/>
    </location>
    <ligand>
        <name>FAD</name>
        <dbReference type="ChEBI" id="CHEBI:57692"/>
    </ligand>
</feature>
<evidence type="ECO:0000256" key="1">
    <source>
        <dbReference type="ARBA" id="ARBA00004496"/>
    </source>
</evidence>
<feature type="domain" description="FAD/NAD(P)-binding" evidence="18">
    <location>
        <begin position="5"/>
        <end position="325"/>
    </location>
</feature>
<evidence type="ECO:0000256" key="13">
    <source>
        <dbReference type="PIRSR" id="PIRSR000350-2"/>
    </source>
</evidence>
<name>A0A8G2DWC1_9SPHN</name>
<evidence type="ECO:0000256" key="8">
    <source>
        <dbReference type="ARBA" id="ARBA00023002"/>
    </source>
</evidence>
<dbReference type="PRINTS" id="PR00368">
    <property type="entry name" value="FADPNR"/>
</dbReference>
<dbReference type="Pfam" id="PF07992">
    <property type="entry name" value="Pyr_redox_2"/>
    <property type="match status" value="1"/>
</dbReference>
<dbReference type="GO" id="GO:0005737">
    <property type="term" value="C:cytoplasm"/>
    <property type="evidence" value="ECO:0007669"/>
    <property type="project" value="UniProtKB-SubCell"/>
</dbReference>
<dbReference type="PANTHER" id="PTHR22912">
    <property type="entry name" value="DISULFIDE OXIDOREDUCTASE"/>
    <property type="match status" value="1"/>
</dbReference>
<accession>A0A8G2DWC1</accession>
<reference evidence="19 20" key="1">
    <citation type="submission" date="2019-02" db="EMBL/GenBank/DDBJ databases">
        <authorList>
            <person name="Feng G."/>
        </authorList>
    </citation>
    <scope>NUCLEOTIDE SEQUENCE [LARGE SCALE GENOMIC DNA]</scope>
    <source>
        <strain evidence="19 20">CCTCC AB 2011146</strain>
    </source>
</reference>
<evidence type="ECO:0000256" key="7">
    <source>
        <dbReference type="ARBA" id="ARBA00022827"/>
    </source>
</evidence>
<dbReference type="InterPro" id="IPR050151">
    <property type="entry name" value="Class-I_Pyr_Nuc-Dis_Oxidored"/>
</dbReference>
<dbReference type="EC" id="1.8.1.4" evidence="3 16"/>
<comment type="subcellular location">
    <subcellularLocation>
        <location evidence="1">Cytoplasm</location>
    </subcellularLocation>
</comment>
<dbReference type="GO" id="GO:0050660">
    <property type="term" value="F:flavin adenine dinucleotide binding"/>
    <property type="evidence" value="ECO:0007669"/>
    <property type="project" value="InterPro"/>
</dbReference>
<keyword evidence="8 16" id="KW-0560">Oxidoreductase</keyword>
<organism evidence="19 20">
    <name type="scientific">Sphingobium cupriresistens</name>
    <dbReference type="NCBI Taxonomy" id="1132417"/>
    <lineage>
        <taxon>Bacteria</taxon>
        <taxon>Pseudomonadati</taxon>
        <taxon>Pseudomonadota</taxon>
        <taxon>Alphaproteobacteria</taxon>
        <taxon>Sphingomonadales</taxon>
        <taxon>Sphingomonadaceae</taxon>
        <taxon>Sphingobium</taxon>
    </lineage>
</organism>
<dbReference type="Proteomes" id="UP000291572">
    <property type="component" value="Unassembled WGS sequence"/>
</dbReference>
<comment type="miscellaneous">
    <text evidence="16">The active site is a redox-active disulfide bond.</text>
</comment>
<evidence type="ECO:0000259" key="17">
    <source>
        <dbReference type="Pfam" id="PF02852"/>
    </source>
</evidence>
<dbReference type="SUPFAM" id="SSF51905">
    <property type="entry name" value="FAD/NAD(P)-binding domain"/>
    <property type="match status" value="1"/>
</dbReference>
<feature type="binding site" evidence="14">
    <location>
        <position position="270"/>
    </location>
    <ligand>
        <name>NAD(+)</name>
        <dbReference type="ChEBI" id="CHEBI:57540"/>
    </ligand>
</feature>
<dbReference type="Gene3D" id="3.50.50.60">
    <property type="entry name" value="FAD/NAD(P)-binding domain"/>
    <property type="match status" value="2"/>
</dbReference>
<keyword evidence="6 16" id="KW-0285">Flavoprotein</keyword>
<comment type="similarity">
    <text evidence="2 16">Belongs to the class-I pyridine nucleotide-disulfide oxidoreductase family.</text>
</comment>
<keyword evidence="10" id="KW-1015">Disulfide bond</keyword>
<feature type="active site" description="Proton acceptor" evidence="13">
    <location>
        <position position="443"/>
    </location>
</feature>
<evidence type="ECO:0000313" key="19">
    <source>
        <dbReference type="EMBL" id="RYM12589.1"/>
    </source>
</evidence>
<dbReference type="InterPro" id="IPR004099">
    <property type="entry name" value="Pyr_nucl-diS_OxRdtase_dimer"/>
</dbReference>
<feature type="binding site" evidence="14">
    <location>
        <position position="202"/>
    </location>
    <ligand>
        <name>NAD(+)</name>
        <dbReference type="ChEBI" id="CHEBI:57540"/>
    </ligand>
</feature>
<feature type="binding site" evidence="14">
    <location>
        <position position="114"/>
    </location>
    <ligand>
        <name>FAD</name>
        <dbReference type="ChEBI" id="CHEBI:57692"/>
    </ligand>
</feature>
<evidence type="ECO:0000256" key="11">
    <source>
        <dbReference type="ARBA" id="ARBA00023284"/>
    </source>
</evidence>
<keyword evidence="11 16" id="KW-0676">Redox-active center</keyword>